<evidence type="ECO:0000313" key="3">
    <source>
        <dbReference type="Proteomes" id="UP000032458"/>
    </source>
</evidence>
<keyword evidence="1" id="KW-1133">Transmembrane helix</keyword>
<accession>A0A0D7CBR2</accession>
<dbReference type="Proteomes" id="UP000032458">
    <property type="component" value="Unassembled WGS sequence"/>
</dbReference>
<keyword evidence="3" id="KW-1185">Reference proteome</keyword>
<feature type="transmembrane region" description="Helical" evidence="1">
    <location>
        <begin position="279"/>
        <end position="298"/>
    </location>
</feature>
<feature type="transmembrane region" description="Helical" evidence="1">
    <location>
        <begin position="168"/>
        <end position="189"/>
    </location>
</feature>
<dbReference type="EMBL" id="JRKI01000062">
    <property type="protein sequence ID" value="KIZ13694.1"/>
    <property type="molecule type" value="Genomic_DNA"/>
</dbReference>
<name>A0A0D7CBR2_9ACTN</name>
<keyword evidence="1" id="KW-0472">Membrane</keyword>
<proteinExistence type="predicted"/>
<dbReference type="PATRIC" id="fig|1240678.4.peg.7979"/>
<feature type="transmembrane region" description="Helical" evidence="1">
    <location>
        <begin position="209"/>
        <end position="231"/>
    </location>
</feature>
<organism evidence="2 3">
    <name type="scientific">Streptomyces natalensis ATCC 27448</name>
    <dbReference type="NCBI Taxonomy" id="1240678"/>
    <lineage>
        <taxon>Bacteria</taxon>
        <taxon>Bacillati</taxon>
        <taxon>Actinomycetota</taxon>
        <taxon>Actinomycetes</taxon>
        <taxon>Kitasatosporales</taxon>
        <taxon>Streptomycetaceae</taxon>
        <taxon>Streptomyces</taxon>
    </lineage>
</organism>
<dbReference type="AlphaFoldDB" id="A0A0D7CBR2"/>
<keyword evidence="1" id="KW-0812">Transmembrane</keyword>
<evidence type="ECO:0000313" key="2">
    <source>
        <dbReference type="EMBL" id="KIZ13694.1"/>
    </source>
</evidence>
<comment type="caution">
    <text evidence="2">The sequence shown here is derived from an EMBL/GenBank/DDBJ whole genome shotgun (WGS) entry which is preliminary data.</text>
</comment>
<sequence>MADPVAGNQRASRTVDSAFEHGWLGRASSQLAELQAMADALARHRALSADERELLMEASEHLQAAAAMRARSLRTAERVVANTGAAETALLQLAPEEMIRDALPGITDRVSAHLPPDDPRRRRFDSMLYNEAGPEGRGLDRKIIVAASRGATQVELVRLSRVHSFRTILLATDLFLLLAVGAITVVGAMDPGVIPLCFGAGRQRVCPLGRAPTAADVVVIEAVGSCGALLLATRSIRVMPLGLALPLLITKLACGMLTSVVGVVILVGEFVPGMGGLDAPLQIIVWAVIFGSASHLVTRTTDQQGQSLLQQEGLQETASVTVNSELVDLLDKRLAREGQVLSKRMGAVVSRTLEESLRGPELISFSGLIRVVWHQQQGGAVGAEGGTALAPDGRYVMTVVIRPGEPTVAGSEELSVAGVAGEIVTFRLVAESDGLCFAPGSQEVDVRTSGGTEHVDFAVRTRSTPGPIPVWVSVYQYTRLVHVLQAQVTVSAIPGED</sequence>
<gene>
    <name evidence="2" type="ORF">SNA_37445</name>
</gene>
<dbReference type="RefSeq" id="WP_030063821.1">
    <property type="nucleotide sequence ID" value="NZ_JRKI01000062.1"/>
</dbReference>
<reference evidence="2 3" key="1">
    <citation type="submission" date="2014-09" db="EMBL/GenBank/DDBJ databases">
        <title>Draft genome sequence of Streptomyces natalensis ATCC 27448, producer of the antifungal pimaricin.</title>
        <authorList>
            <person name="Mendes M.V."/>
            <person name="Beites T."/>
            <person name="Pires S."/>
            <person name="Santos C.L."/>
            <person name="Moradas-Ferreira P."/>
        </authorList>
    </citation>
    <scope>NUCLEOTIDE SEQUENCE [LARGE SCALE GENOMIC DNA]</scope>
    <source>
        <strain evidence="2 3">ATCC 27448</strain>
    </source>
</reference>
<protein>
    <submittedName>
        <fullName evidence="2">Uncharacterized protein</fullName>
    </submittedName>
</protein>
<feature type="transmembrane region" description="Helical" evidence="1">
    <location>
        <begin position="243"/>
        <end position="267"/>
    </location>
</feature>
<evidence type="ECO:0000256" key="1">
    <source>
        <dbReference type="SAM" id="Phobius"/>
    </source>
</evidence>